<feature type="compositionally biased region" description="Basic and acidic residues" evidence="2">
    <location>
        <begin position="107"/>
        <end position="123"/>
    </location>
</feature>
<evidence type="ECO:0000256" key="3">
    <source>
        <dbReference type="SAM" id="Phobius"/>
    </source>
</evidence>
<keyword evidence="3" id="KW-0812">Transmembrane</keyword>
<feature type="region of interest" description="Disordered" evidence="2">
    <location>
        <begin position="87"/>
        <end position="124"/>
    </location>
</feature>
<dbReference type="OrthoDB" id="1301928at2759"/>
<sequence length="257" mass="28889">MLFSRLLIVTIIGAIQLAESRLISDTLPTFGPLPADQGIFEGITVPNVDQRKPTLAGYMPKRYTNIENEIGSKSLYMKTGEAARLLGNTFSSNPTNHDFVEDSASPKLRDPTDESHGDEKPTEQLESNQILNSIIWTNQPIVEFGQPSEDDGVRILEPDSNCSICHTKFKDPRKNPVGELEWQLIHSCPGCMACYHPDCLESWRSIKNRCPSCNRIFSLIPVCVINRIDARTRTSVLCFCMFLVVAFLYALIKKCYD</sequence>
<proteinExistence type="predicted"/>
<evidence type="ECO:0000256" key="1">
    <source>
        <dbReference type="PROSITE-ProRule" id="PRU00175"/>
    </source>
</evidence>
<name>A0A0L0VG26_9BASI</name>
<evidence type="ECO:0000313" key="6">
    <source>
        <dbReference type="EMBL" id="KNE98250.1"/>
    </source>
</evidence>
<dbReference type="Proteomes" id="UP000054564">
    <property type="component" value="Unassembled WGS sequence"/>
</dbReference>
<evidence type="ECO:0000256" key="2">
    <source>
        <dbReference type="SAM" id="MobiDB-lite"/>
    </source>
</evidence>
<dbReference type="SUPFAM" id="SSF57850">
    <property type="entry name" value="RING/U-box"/>
    <property type="match status" value="1"/>
</dbReference>
<keyword evidence="1" id="KW-0863">Zinc-finger</keyword>
<keyword evidence="1" id="KW-0479">Metal-binding</keyword>
<dbReference type="GO" id="GO:0008270">
    <property type="term" value="F:zinc ion binding"/>
    <property type="evidence" value="ECO:0007669"/>
    <property type="project" value="UniProtKB-KW"/>
</dbReference>
<keyword evidence="7" id="KW-1185">Reference proteome</keyword>
<keyword evidence="3" id="KW-0472">Membrane</keyword>
<keyword evidence="3" id="KW-1133">Transmembrane helix</keyword>
<dbReference type="InterPro" id="IPR013083">
    <property type="entry name" value="Znf_RING/FYVE/PHD"/>
</dbReference>
<organism evidence="6 7">
    <name type="scientific">Puccinia striiformis f. sp. tritici PST-78</name>
    <dbReference type="NCBI Taxonomy" id="1165861"/>
    <lineage>
        <taxon>Eukaryota</taxon>
        <taxon>Fungi</taxon>
        <taxon>Dikarya</taxon>
        <taxon>Basidiomycota</taxon>
        <taxon>Pucciniomycotina</taxon>
        <taxon>Pucciniomycetes</taxon>
        <taxon>Pucciniales</taxon>
        <taxon>Pucciniaceae</taxon>
        <taxon>Puccinia</taxon>
    </lineage>
</organism>
<protein>
    <recommendedName>
        <fullName evidence="5">RING-type domain-containing protein</fullName>
    </recommendedName>
</protein>
<dbReference type="AlphaFoldDB" id="A0A0L0VG26"/>
<feature type="transmembrane region" description="Helical" evidence="3">
    <location>
        <begin position="234"/>
        <end position="252"/>
    </location>
</feature>
<gene>
    <name evidence="6" type="ORF">PSTG_08522</name>
</gene>
<accession>A0A0L0VG26</accession>
<dbReference type="Gene3D" id="3.30.40.10">
    <property type="entry name" value="Zinc/RING finger domain, C3HC4 (zinc finger)"/>
    <property type="match status" value="1"/>
</dbReference>
<dbReference type="InterPro" id="IPR001841">
    <property type="entry name" value="Znf_RING"/>
</dbReference>
<reference evidence="7" key="1">
    <citation type="submission" date="2014-03" db="EMBL/GenBank/DDBJ databases">
        <title>The Genome Sequence of Puccinia striiformis f. sp. tritici PST-78.</title>
        <authorList>
            <consortium name="The Broad Institute Genome Sequencing Platform"/>
            <person name="Cuomo C."/>
            <person name="Hulbert S."/>
            <person name="Chen X."/>
            <person name="Walker B."/>
            <person name="Young S.K."/>
            <person name="Zeng Q."/>
            <person name="Gargeya S."/>
            <person name="Fitzgerald M."/>
            <person name="Haas B."/>
            <person name="Abouelleil A."/>
            <person name="Alvarado L."/>
            <person name="Arachchi H.M."/>
            <person name="Berlin A.M."/>
            <person name="Chapman S.B."/>
            <person name="Goldberg J."/>
            <person name="Griggs A."/>
            <person name="Gujja S."/>
            <person name="Hansen M."/>
            <person name="Howarth C."/>
            <person name="Imamovic A."/>
            <person name="Larimer J."/>
            <person name="McCowan C."/>
            <person name="Montmayeur A."/>
            <person name="Murphy C."/>
            <person name="Neiman D."/>
            <person name="Pearson M."/>
            <person name="Priest M."/>
            <person name="Roberts A."/>
            <person name="Saif S."/>
            <person name="Shea T."/>
            <person name="Sisk P."/>
            <person name="Sykes S."/>
            <person name="Wortman J."/>
            <person name="Nusbaum C."/>
            <person name="Birren B."/>
        </authorList>
    </citation>
    <scope>NUCLEOTIDE SEQUENCE [LARGE SCALE GENOMIC DNA]</scope>
    <source>
        <strain evidence="7">race PST-78</strain>
    </source>
</reference>
<keyword evidence="4" id="KW-0732">Signal</keyword>
<evidence type="ECO:0000259" key="5">
    <source>
        <dbReference type="PROSITE" id="PS50089"/>
    </source>
</evidence>
<dbReference type="EMBL" id="AJIL01000059">
    <property type="protein sequence ID" value="KNE98250.1"/>
    <property type="molecule type" value="Genomic_DNA"/>
</dbReference>
<keyword evidence="1" id="KW-0862">Zinc</keyword>
<feature type="chain" id="PRO_5005549268" description="RING-type domain-containing protein" evidence="4">
    <location>
        <begin position="21"/>
        <end position="257"/>
    </location>
</feature>
<feature type="signal peptide" evidence="4">
    <location>
        <begin position="1"/>
        <end position="20"/>
    </location>
</feature>
<feature type="domain" description="RING-type" evidence="5">
    <location>
        <begin position="162"/>
        <end position="214"/>
    </location>
</feature>
<dbReference type="PROSITE" id="PS50089">
    <property type="entry name" value="ZF_RING_2"/>
    <property type="match status" value="1"/>
</dbReference>
<comment type="caution">
    <text evidence="6">The sequence shown here is derived from an EMBL/GenBank/DDBJ whole genome shotgun (WGS) entry which is preliminary data.</text>
</comment>
<evidence type="ECO:0000256" key="4">
    <source>
        <dbReference type="SAM" id="SignalP"/>
    </source>
</evidence>
<evidence type="ECO:0000313" key="7">
    <source>
        <dbReference type="Proteomes" id="UP000054564"/>
    </source>
</evidence>